<proteinExistence type="predicted"/>
<organism evidence="1 2">
    <name type="scientific">Geomobilimonas luticola</name>
    <dbReference type="NCBI Taxonomy" id="1114878"/>
    <lineage>
        <taxon>Bacteria</taxon>
        <taxon>Pseudomonadati</taxon>
        <taxon>Thermodesulfobacteriota</taxon>
        <taxon>Desulfuromonadia</taxon>
        <taxon>Geobacterales</taxon>
        <taxon>Geobacteraceae</taxon>
        <taxon>Geomobilimonas</taxon>
    </lineage>
</organism>
<dbReference type="EMBL" id="JAHCVK010000002">
    <property type="protein sequence ID" value="MBT0653115.1"/>
    <property type="molecule type" value="Genomic_DNA"/>
</dbReference>
<evidence type="ECO:0000313" key="2">
    <source>
        <dbReference type="Proteomes" id="UP000756860"/>
    </source>
</evidence>
<sequence length="358" mass="40678">MHDQSFKKIALVWTEFQANILMSIMNSSGISRFDIVFLRDKIASSTRLSEFADRVVILKDISLSYRNMLLIRSEVATKVIPAIPEVPFDLWLCNYTFPSSRRLMFDKMCKSITLFEEGTGCYVNTGVMNSIYGNRAFISAFLLKISYPDYGGSIRYLPKAKTKGKWGLFSGCFPELDLPERCIDHLDFERTLDSIMCGNREAFTVPPGSAVYVPSPFGDINLLSQEIDYQINRECLLSFIKEYRGTKLILWKPHPRCIMANDIEKAKKLSDLTGIEIRIVKERSNFEEFLFSIRCISSLPVFSTTSSSLFIAKALSHRGLEAVSIKSITQLDCMNSSQLIYDVFKRVGVKLIDSSQGR</sequence>
<protein>
    <recommendedName>
        <fullName evidence="3">Capsule polysaccharide biosynthesis protein</fullName>
    </recommendedName>
</protein>
<reference evidence="1 2" key="1">
    <citation type="submission" date="2021-05" db="EMBL/GenBank/DDBJ databases">
        <title>The draft genome of Geobacter luticola JCM 17780.</title>
        <authorList>
            <person name="Xu Z."/>
            <person name="Masuda Y."/>
            <person name="Itoh H."/>
            <person name="Senoo K."/>
        </authorList>
    </citation>
    <scope>NUCLEOTIDE SEQUENCE [LARGE SCALE GENOMIC DNA]</scope>
    <source>
        <strain evidence="1 2">JCM 17780</strain>
    </source>
</reference>
<gene>
    <name evidence="1" type="ORF">KI810_08615</name>
</gene>
<accession>A0ABS5SCL9</accession>
<name>A0ABS5SCL9_9BACT</name>
<evidence type="ECO:0000313" key="1">
    <source>
        <dbReference type="EMBL" id="MBT0653115.1"/>
    </source>
</evidence>
<dbReference type="InterPro" id="IPR010866">
    <property type="entry name" value="A-2_8-polyST"/>
</dbReference>
<dbReference type="Proteomes" id="UP000756860">
    <property type="component" value="Unassembled WGS sequence"/>
</dbReference>
<evidence type="ECO:0008006" key="3">
    <source>
        <dbReference type="Google" id="ProtNLM"/>
    </source>
</evidence>
<dbReference type="RefSeq" id="WP_214175096.1">
    <property type="nucleotide sequence ID" value="NZ_JAHCVK010000002.1"/>
</dbReference>
<keyword evidence="2" id="KW-1185">Reference proteome</keyword>
<dbReference type="Pfam" id="PF07388">
    <property type="entry name" value="A-2_8-polyST"/>
    <property type="match status" value="1"/>
</dbReference>
<comment type="caution">
    <text evidence="1">The sequence shown here is derived from an EMBL/GenBank/DDBJ whole genome shotgun (WGS) entry which is preliminary data.</text>
</comment>